<dbReference type="InterPro" id="IPR003653">
    <property type="entry name" value="Peptidase_C48_C"/>
</dbReference>
<dbReference type="Pfam" id="PF02902">
    <property type="entry name" value="Peptidase_C48"/>
    <property type="match status" value="1"/>
</dbReference>
<organism evidence="6 7">
    <name type="scientific">Cucumis melo var. makuwa</name>
    <name type="common">Oriental melon</name>
    <dbReference type="NCBI Taxonomy" id="1194695"/>
    <lineage>
        <taxon>Eukaryota</taxon>
        <taxon>Viridiplantae</taxon>
        <taxon>Streptophyta</taxon>
        <taxon>Embryophyta</taxon>
        <taxon>Tracheophyta</taxon>
        <taxon>Spermatophyta</taxon>
        <taxon>Magnoliopsida</taxon>
        <taxon>eudicotyledons</taxon>
        <taxon>Gunneridae</taxon>
        <taxon>Pentapetalae</taxon>
        <taxon>rosids</taxon>
        <taxon>fabids</taxon>
        <taxon>Cucurbitales</taxon>
        <taxon>Cucurbitaceae</taxon>
        <taxon>Benincaseae</taxon>
        <taxon>Cucumis</taxon>
    </lineage>
</organism>
<feature type="region of interest" description="Disordered" evidence="4">
    <location>
        <begin position="1"/>
        <end position="31"/>
    </location>
</feature>
<feature type="compositionally biased region" description="Basic residues" evidence="4">
    <location>
        <begin position="1"/>
        <end position="13"/>
    </location>
</feature>
<proteinExistence type="inferred from homology"/>
<protein>
    <submittedName>
        <fullName evidence="6">Ulp1-like peptidase</fullName>
    </submittedName>
</protein>
<evidence type="ECO:0000259" key="5">
    <source>
        <dbReference type="Pfam" id="PF02902"/>
    </source>
</evidence>
<dbReference type="GO" id="GO:0008234">
    <property type="term" value="F:cysteine-type peptidase activity"/>
    <property type="evidence" value="ECO:0007669"/>
    <property type="project" value="InterPro"/>
</dbReference>
<evidence type="ECO:0000256" key="2">
    <source>
        <dbReference type="ARBA" id="ARBA00022670"/>
    </source>
</evidence>
<dbReference type="Proteomes" id="UP000321947">
    <property type="component" value="Unassembled WGS sequence"/>
</dbReference>
<evidence type="ECO:0000256" key="3">
    <source>
        <dbReference type="ARBA" id="ARBA00022801"/>
    </source>
</evidence>
<keyword evidence="2" id="KW-0645">Protease</keyword>
<name>A0A5D3BFB1_CUCMM</name>
<evidence type="ECO:0000313" key="6">
    <source>
        <dbReference type="EMBL" id="TYJ97953.1"/>
    </source>
</evidence>
<dbReference type="InterPro" id="IPR038765">
    <property type="entry name" value="Papain-like_cys_pep_sf"/>
</dbReference>
<evidence type="ECO:0000256" key="4">
    <source>
        <dbReference type="SAM" id="MobiDB-lite"/>
    </source>
</evidence>
<sequence>MHPITNKKRCRSKKSNDKEQQSHSKSYKKLKNEIKEIRKDLSTLTSIVSKMDDTIRKQSLKLSEMKQMLERLVQNREDMITNDQPYVEEQHTEHQEETQREHQEEVGSDISIGGRDADLLLTIIDISDNLNAQSQKEKDLPEMITTLPLVSQPLPLCEMVPLDQTVQIHEVPPSILIVNEESQLEITKQQVKIQKNDEAVTLVEKEPITEKESSIIDLQSTLTGINEPDCIVWQHLFDTHLLTPDNKKVEWTNTTAHLNIWVEEDLEYYFNTAVGDFQEKSGWGDVNYVIGYIDIKEHWLTIATDMRKCKIYVFDSMPNYVEKKHVDQALEMHARCIVLLAIAIGVNLHSKRFKYSPWPLTMVV</sequence>
<gene>
    <name evidence="6" type="ORF">E5676_scaffold234G00540</name>
</gene>
<accession>A0A5D3BFB1</accession>
<dbReference type="AlphaFoldDB" id="A0A5D3BFB1"/>
<evidence type="ECO:0000256" key="1">
    <source>
        <dbReference type="ARBA" id="ARBA00005234"/>
    </source>
</evidence>
<feature type="region of interest" description="Disordered" evidence="4">
    <location>
        <begin position="88"/>
        <end position="110"/>
    </location>
</feature>
<dbReference type="GO" id="GO:0006508">
    <property type="term" value="P:proteolysis"/>
    <property type="evidence" value="ECO:0007669"/>
    <property type="project" value="UniProtKB-KW"/>
</dbReference>
<keyword evidence="3" id="KW-0378">Hydrolase</keyword>
<reference evidence="6 7" key="1">
    <citation type="submission" date="2019-08" db="EMBL/GenBank/DDBJ databases">
        <title>Draft genome sequences of two oriental melons (Cucumis melo L. var makuwa).</title>
        <authorList>
            <person name="Kwon S.-Y."/>
        </authorList>
    </citation>
    <scope>NUCLEOTIDE SEQUENCE [LARGE SCALE GENOMIC DNA]</scope>
    <source>
        <strain evidence="7">cv. Chang Bougi</strain>
        <tissue evidence="6">Leaf</tissue>
    </source>
</reference>
<dbReference type="SUPFAM" id="SSF54001">
    <property type="entry name" value="Cysteine proteinases"/>
    <property type="match status" value="1"/>
</dbReference>
<comment type="caution">
    <text evidence="6">The sequence shown here is derived from an EMBL/GenBank/DDBJ whole genome shotgun (WGS) entry which is preliminary data.</text>
</comment>
<evidence type="ECO:0000313" key="7">
    <source>
        <dbReference type="Proteomes" id="UP000321947"/>
    </source>
</evidence>
<feature type="compositionally biased region" description="Basic and acidic residues" evidence="4">
    <location>
        <begin position="88"/>
        <end position="105"/>
    </location>
</feature>
<dbReference type="EMBL" id="SSTD01018505">
    <property type="protein sequence ID" value="TYJ97953.1"/>
    <property type="molecule type" value="Genomic_DNA"/>
</dbReference>
<comment type="similarity">
    <text evidence="1">Belongs to the peptidase C48 family.</text>
</comment>
<feature type="domain" description="Ubiquitin-like protease family profile" evidence="5">
    <location>
        <begin position="275"/>
        <end position="340"/>
    </location>
</feature>